<feature type="transmembrane region" description="Helical" evidence="1">
    <location>
        <begin position="298"/>
        <end position="315"/>
    </location>
</feature>
<evidence type="ECO:0000313" key="3">
    <source>
        <dbReference type="Proteomes" id="UP001595961"/>
    </source>
</evidence>
<evidence type="ECO:0008006" key="4">
    <source>
        <dbReference type="Google" id="ProtNLM"/>
    </source>
</evidence>
<feature type="transmembrane region" description="Helical" evidence="1">
    <location>
        <begin position="214"/>
        <end position="237"/>
    </location>
</feature>
<keyword evidence="1" id="KW-1133">Transmembrane helix</keyword>
<feature type="transmembrane region" description="Helical" evidence="1">
    <location>
        <begin position="127"/>
        <end position="160"/>
    </location>
</feature>
<keyword evidence="1" id="KW-0472">Membrane</keyword>
<accession>A0ABV9C0Z0</accession>
<feature type="transmembrane region" description="Helical" evidence="1">
    <location>
        <begin position="85"/>
        <end position="106"/>
    </location>
</feature>
<protein>
    <recommendedName>
        <fullName evidence="4">ABC transporter permease</fullName>
    </recommendedName>
</protein>
<dbReference type="RefSeq" id="WP_266151302.1">
    <property type="nucleotide sequence ID" value="NZ_CP064028.1"/>
</dbReference>
<reference evidence="3" key="1">
    <citation type="journal article" date="2019" name="Int. J. Syst. Evol. Microbiol.">
        <title>The Global Catalogue of Microorganisms (GCM) 10K type strain sequencing project: providing services to taxonomists for standard genome sequencing and annotation.</title>
        <authorList>
            <consortium name="The Broad Institute Genomics Platform"/>
            <consortium name="The Broad Institute Genome Sequencing Center for Infectious Disease"/>
            <person name="Wu L."/>
            <person name="Ma J."/>
        </authorList>
    </citation>
    <scope>NUCLEOTIDE SEQUENCE [LARGE SCALE GENOMIC DNA]</scope>
    <source>
        <strain evidence="3">CCM 4481</strain>
    </source>
</reference>
<keyword evidence="3" id="KW-1185">Reference proteome</keyword>
<keyword evidence="1" id="KW-0812">Transmembrane</keyword>
<feature type="transmembrane region" description="Helical" evidence="1">
    <location>
        <begin position="20"/>
        <end position="41"/>
    </location>
</feature>
<organism evidence="2 3">
    <name type="scientific">Dyella halodurans</name>
    <dbReference type="NCBI Taxonomy" id="1920171"/>
    <lineage>
        <taxon>Bacteria</taxon>
        <taxon>Pseudomonadati</taxon>
        <taxon>Pseudomonadota</taxon>
        <taxon>Gammaproteobacteria</taxon>
        <taxon>Lysobacterales</taxon>
        <taxon>Rhodanobacteraceae</taxon>
        <taxon>Dyella</taxon>
    </lineage>
</organism>
<feature type="transmembrane region" description="Helical" evidence="1">
    <location>
        <begin position="180"/>
        <end position="202"/>
    </location>
</feature>
<dbReference type="Proteomes" id="UP001595961">
    <property type="component" value="Unassembled WGS sequence"/>
</dbReference>
<evidence type="ECO:0000256" key="1">
    <source>
        <dbReference type="SAM" id="Phobius"/>
    </source>
</evidence>
<proteinExistence type="predicted"/>
<comment type="caution">
    <text evidence="2">The sequence shown here is derived from an EMBL/GenBank/DDBJ whole genome shotgun (WGS) entry which is preliminary data.</text>
</comment>
<evidence type="ECO:0000313" key="2">
    <source>
        <dbReference type="EMBL" id="MFC4526552.1"/>
    </source>
</evidence>
<name>A0ABV9C0Z0_9GAMM</name>
<sequence>MKTFYWLMKREYWEHRGGLLWAPVITGAVFLILNLMAIITAEVLGSRHGAMMIGGNDFRTMIEHADAGDLANIGSAVDVAMLSSMSLIGIVMGLVVLFYCLGSLYDDRRDRSVLFWKSLPVSNTSTVLSKVVSAAVIAPVIAVFVSIICGVMQLFIYAVVLSLHGVNIWQLLTLAHPFRVIGSLLSAVPLYSLWALPAVGWLMFCSAWSRTKPFLWAMAVPVVVGLMVSWFGIMGLFNLPTAWFWTHVVQRVLLSVFPGSSIVFSDHNLSSMSDMDSNDPLSVLSPGHTYGLLATPNLWLGVVAGAALIAGAIWFRRVRDDS</sequence>
<dbReference type="EMBL" id="JBHSGA010000013">
    <property type="protein sequence ID" value="MFC4526552.1"/>
    <property type="molecule type" value="Genomic_DNA"/>
</dbReference>
<gene>
    <name evidence="2" type="ORF">ACFO5W_07855</name>
</gene>